<accession>A0A942YLJ6</accession>
<dbReference type="Gene3D" id="3.90.550.10">
    <property type="entry name" value="Spore Coat Polysaccharide Biosynthesis Protein SpsA, Chain A"/>
    <property type="match status" value="1"/>
</dbReference>
<dbReference type="RefSeq" id="WP_213109170.1">
    <property type="nucleotide sequence ID" value="NZ_JAGYPJ010000001.1"/>
</dbReference>
<comment type="caution">
    <text evidence="5">The sequence shown here is derived from an EMBL/GenBank/DDBJ whole genome shotgun (WGS) entry which is preliminary data.</text>
</comment>
<dbReference type="AlphaFoldDB" id="A0A942YLJ6"/>
<organism evidence="5 6">
    <name type="scientific">Lederbergia citrisecunda</name>
    <dbReference type="NCBI Taxonomy" id="2833583"/>
    <lineage>
        <taxon>Bacteria</taxon>
        <taxon>Bacillati</taxon>
        <taxon>Bacillota</taxon>
        <taxon>Bacilli</taxon>
        <taxon>Bacillales</taxon>
        <taxon>Bacillaceae</taxon>
        <taxon>Lederbergia</taxon>
    </lineage>
</organism>
<evidence type="ECO:0000256" key="3">
    <source>
        <dbReference type="ARBA" id="ARBA00022679"/>
    </source>
</evidence>
<dbReference type="GO" id="GO:0016757">
    <property type="term" value="F:glycosyltransferase activity"/>
    <property type="evidence" value="ECO:0007669"/>
    <property type="project" value="UniProtKB-KW"/>
</dbReference>
<keyword evidence="2 5" id="KW-0328">Glycosyltransferase</keyword>
<evidence type="ECO:0000256" key="2">
    <source>
        <dbReference type="ARBA" id="ARBA00022676"/>
    </source>
</evidence>
<feature type="domain" description="Glycosyltransferase 2-like" evidence="4">
    <location>
        <begin position="6"/>
        <end position="171"/>
    </location>
</feature>
<dbReference type="PANTHER" id="PTHR22916:SF51">
    <property type="entry name" value="GLYCOSYLTRANSFERASE EPSH-RELATED"/>
    <property type="match status" value="1"/>
</dbReference>
<proteinExistence type="inferred from homology"/>
<dbReference type="CDD" id="cd00761">
    <property type="entry name" value="Glyco_tranf_GTA_type"/>
    <property type="match status" value="1"/>
</dbReference>
<dbReference type="InterPro" id="IPR001173">
    <property type="entry name" value="Glyco_trans_2-like"/>
</dbReference>
<dbReference type="PANTHER" id="PTHR22916">
    <property type="entry name" value="GLYCOSYLTRANSFERASE"/>
    <property type="match status" value="1"/>
</dbReference>
<comment type="similarity">
    <text evidence="1">Belongs to the glycosyltransferase 2 family.</text>
</comment>
<sequence>MKPEVSIIVPVYNVERYLEECLNSILNQTFKNFEVILVNDGSTDRSGIICNEFSEKDSRIMVIHKKYGGVSSARNIGVSVARGDYIGFVDSDDRIDNGMYKKLLELSIQTDSDIAICRLGREIDGKIINPIEEEFNKELNGLEAMRELFKGQLYRFSLCNKLFKKSCFEKIIFPEGRIHEDLSTTYKIFSKSKKSVYTNYIGYIYVKRADSILTSRFNEKRMDAFLGWEEILSFMSEKYDGLTNEFISCFTYGCVDNIYYILNQVEETDRAKQYLNSIRKLVRKHYKKIILNESLSIKYKAMITLMVLSSKLLIAHNNIKKNIKVGNVKDDSKTKYHSSNI</sequence>
<evidence type="ECO:0000259" key="4">
    <source>
        <dbReference type="Pfam" id="PF00535"/>
    </source>
</evidence>
<dbReference type="Proteomes" id="UP000682713">
    <property type="component" value="Unassembled WGS sequence"/>
</dbReference>
<dbReference type="Pfam" id="PF00535">
    <property type="entry name" value="Glycos_transf_2"/>
    <property type="match status" value="1"/>
</dbReference>
<dbReference type="InterPro" id="IPR029044">
    <property type="entry name" value="Nucleotide-diphossugar_trans"/>
</dbReference>
<keyword evidence="3 5" id="KW-0808">Transferase</keyword>
<keyword evidence="6" id="KW-1185">Reference proteome</keyword>
<dbReference type="EMBL" id="JAGYPJ010000001">
    <property type="protein sequence ID" value="MBS4198411.1"/>
    <property type="molecule type" value="Genomic_DNA"/>
</dbReference>
<evidence type="ECO:0000256" key="1">
    <source>
        <dbReference type="ARBA" id="ARBA00006739"/>
    </source>
</evidence>
<dbReference type="SUPFAM" id="SSF53448">
    <property type="entry name" value="Nucleotide-diphospho-sugar transferases"/>
    <property type="match status" value="1"/>
</dbReference>
<evidence type="ECO:0000313" key="5">
    <source>
        <dbReference type="EMBL" id="MBS4198411.1"/>
    </source>
</evidence>
<reference evidence="5 6" key="1">
    <citation type="submission" date="2021-05" db="EMBL/GenBank/DDBJ databases">
        <title>Novel Bacillus species.</title>
        <authorList>
            <person name="Liu G."/>
        </authorList>
    </citation>
    <scope>NUCLEOTIDE SEQUENCE [LARGE SCALE GENOMIC DNA]</scope>
    <source>
        <strain evidence="5 6">FJAT-49732</strain>
    </source>
</reference>
<protein>
    <submittedName>
        <fullName evidence="5">Glycosyltransferase</fullName>
        <ecNumber evidence="5">2.4.-.-</ecNumber>
    </submittedName>
</protein>
<gene>
    <name evidence="5" type="ORF">KHA93_01885</name>
</gene>
<name>A0A942YLJ6_9BACI</name>
<evidence type="ECO:0000313" key="6">
    <source>
        <dbReference type="Proteomes" id="UP000682713"/>
    </source>
</evidence>
<dbReference type="EC" id="2.4.-.-" evidence="5"/>